<dbReference type="Proteomes" id="UP000184330">
    <property type="component" value="Unassembled WGS sequence"/>
</dbReference>
<dbReference type="OrthoDB" id="5382659at2759"/>
<evidence type="ECO:0000256" key="1">
    <source>
        <dbReference type="SAM" id="MobiDB-lite"/>
    </source>
</evidence>
<reference evidence="3 4" key="1">
    <citation type="submission" date="2016-03" db="EMBL/GenBank/DDBJ databases">
        <authorList>
            <person name="Ploux O."/>
        </authorList>
    </citation>
    <scope>NUCLEOTIDE SEQUENCE [LARGE SCALE GENOMIC DNA]</scope>
    <source>
        <strain evidence="3 4">UAMH 11012</strain>
    </source>
</reference>
<keyword evidence="2" id="KW-1133">Transmembrane helix</keyword>
<evidence type="ECO:0008006" key="5">
    <source>
        <dbReference type="Google" id="ProtNLM"/>
    </source>
</evidence>
<keyword evidence="2" id="KW-0812">Transmembrane</keyword>
<keyword evidence="4" id="KW-1185">Reference proteome</keyword>
<name>A0A1L7XSR1_9HELO</name>
<dbReference type="AlphaFoldDB" id="A0A1L7XSR1"/>
<dbReference type="PANTHER" id="PTHR38166:SF1">
    <property type="entry name" value="C2H2-TYPE DOMAIN-CONTAINING PROTEIN"/>
    <property type="match status" value="1"/>
</dbReference>
<feature type="compositionally biased region" description="Polar residues" evidence="1">
    <location>
        <begin position="807"/>
        <end position="817"/>
    </location>
</feature>
<feature type="compositionally biased region" description="Polar residues" evidence="1">
    <location>
        <begin position="692"/>
        <end position="704"/>
    </location>
</feature>
<evidence type="ECO:0000256" key="2">
    <source>
        <dbReference type="SAM" id="Phobius"/>
    </source>
</evidence>
<proteinExistence type="predicted"/>
<evidence type="ECO:0000313" key="3">
    <source>
        <dbReference type="EMBL" id="CZR68082.1"/>
    </source>
</evidence>
<feature type="region of interest" description="Disordered" evidence="1">
    <location>
        <begin position="807"/>
        <end position="874"/>
    </location>
</feature>
<dbReference type="PANTHER" id="PTHR38166">
    <property type="entry name" value="C2H2-TYPE DOMAIN-CONTAINING PROTEIN-RELATED"/>
    <property type="match status" value="1"/>
</dbReference>
<feature type="compositionally biased region" description="Low complexity" evidence="1">
    <location>
        <begin position="410"/>
        <end position="432"/>
    </location>
</feature>
<dbReference type="EMBL" id="FJOG01000050">
    <property type="protein sequence ID" value="CZR68082.1"/>
    <property type="molecule type" value="Genomic_DNA"/>
</dbReference>
<organism evidence="3 4">
    <name type="scientific">Phialocephala subalpina</name>
    <dbReference type="NCBI Taxonomy" id="576137"/>
    <lineage>
        <taxon>Eukaryota</taxon>
        <taxon>Fungi</taxon>
        <taxon>Dikarya</taxon>
        <taxon>Ascomycota</taxon>
        <taxon>Pezizomycotina</taxon>
        <taxon>Leotiomycetes</taxon>
        <taxon>Helotiales</taxon>
        <taxon>Mollisiaceae</taxon>
        <taxon>Phialocephala</taxon>
        <taxon>Phialocephala fortinii species complex</taxon>
    </lineage>
</organism>
<feature type="compositionally biased region" description="Acidic residues" evidence="1">
    <location>
        <begin position="338"/>
        <end position="351"/>
    </location>
</feature>
<feature type="transmembrane region" description="Helical" evidence="2">
    <location>
        <begin position="81"/>
        <end position="102"/>
    </location>
</feature>
<feature type="region of interest" description="Disordered" evidence="1">
    <location>
        <begin position="683"/>
        <end position="721"/>
    </location>
</feature>
<feature type="region of interest" description="Disordered" evidence="1">
    <location>
        <begin position="404"/>
        <end position="483"/>
    </location>
</feature>
<accession>A0A1L7XSR1</accession>
<feature type="compositionally biased region" description="Low complexity" evidence="1">
    <location>
        <begin position="824"/>
        <end position="839"/>
    </location>
</feature>
<gene>
    <name evidence="3" type="ORF">PAC_17981</name>
</gene>
<evidence type="ECO:0000313" key="4">
    <source>
        <dbReference type="Proteomes" id="UP000184330"/>
    </source>
</evidence>
<protein>
    <recommendedName>
        <fullName evidence="5">C2H2-type domain-containing protein</fullName>
    </recommendedName>
</protein>
<sequence>MNWSSDYPDVVYTTVTYKQSFATAAPGSVAVLTPTTVSSVTPSSPTPIHHLIPAAPTPTYTLRASSVLPVSTLGLIVGHRAGFVTGFGLSFVLIFLTIFAIFKARSDNRSTLREPISIDNNTNSGIASRTSQLSVQHVLRRRHGEEGPFSTSVSLAEKGLPISLGDHQRSQHGKEKQRAQTTVRKTLLQKKRFCPTPSQALPDKLPEIWQEAEEGTETLKGGGAMILFTIVKAIFVPLVFPLLALLYMVSAAIIYASWILILHSSSLLGSLFSSSRASGLEAPEDKITEPYIPDLPPGVKHNIGLPLEVGQVTQDKMEQSSEVPHYIESQNDSTSSEDITDWEDTSDEEDSLGASRFLLPGVLGGKSGAEPDVFEADLTTIKSKLIEKLMLDFWAIFDNSWQNSMKKHGSSAQPSSSSTNSESGSLSRESSSAGYGKRHRSDDKEDEENNDDQDRRRKIPPGGKLPIVEEDESHNNQFSCPFRKHDPRKYSVQGWPRCALKPQKTIARLKAHLYQYHLIEQCSRCKSVFESEAALEAHSMSEERCEPKIDEHLDGMTRKMKDQIQCRRKPHPGQTDEEKWQHIYKILFPDGTVVHDPYFEQVPDHDIQRTQSPGLVNLAQYESYLRRVLPGLVRNALGEAVNNELRPIEAQLQRRMMDIIQEAQNRAFMSFRNTRLSETQARPLSAFEVNMDSPTDDQPGTTSIEAFFQPPPPANLRSFPSTNLESFLNLSDLRIPQRNMGQPDSSDSGYASRLSLSISSRHASSDVLERDAAFSPRNNDQGQMNSDSNLDTAPFDITQLLNLNQTHEASASSWPTHPQTPPNLDSAASSELDLSSIAAHHASLPDQPGHTTENALPEDPWYPDTDLIDINHFE</sequence>
<feature type="transmembrane region" description="Helical" evidence="2">
    <location>
        <begin position="226"/>
        <end position="247"/>
    </location>
</feature>
<keyword evidence="2" id="KW-0472">Membrane</keyword>
<feature type="region of interest" description="Disordered" evidence="1">
    <location>
        <begin position="318"/>
        <end position="351"/>
    </location>
</feature>